<dbReference type="InterPro" id="IPR005110">
    <property type="entry name" value="MoeA_linker/N"/>
</dbReference>
<evidence type="ECO:0000256" key="6">
    <source>
        <dbReference type="RuleBase" id="RU365090"/>
    </source>
</evidence>
<evidence type="ECO:0000256" key="2">
    <source>
        <dbReference type="ARBA" id="ARBA00005046"/>
    </source>
</evidence>
<dbReference type="InterPro" id="IPR005111">
    <property type="entry name" value="MoeA_C_domain_IV"/>
</dbReference>
<keyword evidence="6" id="KW-0460">Magnesium</keyword>
<dbReference type="SUPFAM" id="SSF53218">
    <property type="entry name" value="Molybdenum cofactor biosynthesis proteins"/>
    <property type="match status" value="1"/>
</dbReference>
<dbReference type="InterPro" id="IPR038987">
    <property type="entry name" value="MoeA-like"/>
</dbReference>
<dbReference type="GO" id="GO:0006777">
    <property type="term" value="P:Mo-molybdopterin cofactor biosynthetic process"/>
    <property type="evidence" value="ECO:0007669"/>
    <property type="project" value="UniProtKB-UniRule"/>
</dbReference>
<dbReference type="Gene3D" id="3.40.980.10">
    <property type="entry name" value="MoaB/Mog-like domain"/>
    <property type="match status" value="1"/>
</dbReference>
<keyword evidence="4 6" id="KW-0501">Molybdenum cofactor biosynthesis</keyword>
<feature type="domain" description="MoaB/Mog" evidence="7">
    <location>
        <begin position="176"/>
        <end position="315"/>
    </location>
</feature>
<dbReference type="EMBL" id="MORL01000003">
    <property type="protein sequence ID" value="OIN59920.1"/>
    <property type="molecule type" value="Genomic_DNA"/>
</dbReference>
<dbReference type="OrthoDB" id="9804758at2"/>
<dbReference type="UniPathway" id="UPA00344"/>
<organism evidence="8 9">
    <name type="scientific">Arsenicibacter rosenii</name>
    <dbReference type="NCBI Taxonomy" id="1750698"/>
    <lineage>
        <taxon>Bacteria</taxon>
        <taxon>Pseudomonadati</taxon>
        <taxon>Bacteroidota</taxon>
        <taxon>Cytophagia</taxon>
        <taxon>Cytophagales</taxon>
        <taxon>Spirosomataceae</taxon>
        <taxon>Arsenicibacter</taxon>
    </lineage>
</organism>
<dbReference type="SMART" id="SM00852">
    <property type="entry name" value="MoCF_biosynth"/>
    <property type="match status" value="1"/>
</dbReference>
<evidence type="ECO:0000256" key="3">
    <source>
        <dbReference type="ARBA" id="ARBA00010763"/>
    </source>
</evidence>
<proteinExistence type="inferred from homology"/>
<keyword evidence="6 8" id="KW-0808">Transferase</keyword>
<name>A0A1S2VNE2_9BACT</name>
<dbReference type="InterPro" id="IPR008284">
    <property type="entry name" value="MoCF_biosynth_CS"/>
</dbReference>
<dbReference type="InterPro" id="IPR036425">
    <property type="entry name" value="MoaB/Mog-like_dom_sf"/>
</dbReference>
<gene>
    <name evidence="8" type="ORF">BLX24_08730</name>
</gene>
<protein>
    <recommendedName>
        <fullName evidence="6">Molybdopterin molybdenumtransferase</fullName>
        <ecNumber evidence="6">2.10.1.1</ecNumber>
    </recommendedName>
</protein>
<dbReference type="Pfam" id="PF00994">
    <property type="entry name" value="MoCF_biosynth"/>
    <property type="match status" value="1"/>
</dbReference>
<dbReference type="GO" id="GO:0061599">
    <property type="term" value="F:molybdopterin molybdotransferase activity"/>
    <property type="evidence" value="ECO:0007669"/>
    <property type="project" value="UniProtKB-UniRule"/>
</dbReference>
<dbReference type="RefSeq" id="WP_071502719.1">
    <property type="nucleotide sequence ID" value="NZ_MORL01000003.1"/>
</dbReference>
<dbReference type="InterPro" id="IPR036688">
    <property type="entry name" value="MoeA_C_domain_IV_sf"/>
</dbReference>
<reference evidence="8 9" key="1">
    <citation type="submission" date="2016-10" db="EMBL/GenBank/DDBJ databases">
        <title>Arsenicibacter rosenii gen. nov., sp. nov., an efficient arsenic-methylating bacterium isolated from an arsenic-contaminated paddy soil.</title>
        <authorList>
            <person name="Huang K."/>
        </authorList>
    </citation>
    <scope>NUCLEOTIDE SEQUENCE [LARGE SCALE GENOMIC DNA]</scope>
    <source>
        <strain evidence="8 9">SM-1</strain>
    </source>
</reference>
<dbReference type="SUPFAM" id="SSF63867">
    <property type="entry name" value="MoeA C-terminal domain-like"/>
    <property type="match status" value="1"/>
</dbReference>
<comment type="function">
    <text evidence="1 6">Catalyzes the insertion of molybdate into adenylated molybdopterin with the concomitant release of AMP.</text>
</comment>
<keyword evidence="6" id="KW-0500">Molybdenum</keyword>
<sequence>MISVIDATATIQAHLLRLPAETTPLEAATGRVLREPVTADRDFPPFDRVTMDGIAFRYEAFAGGQRTFRIEGTQFAGQPQQTLQQPDACWEVMTGAMLPVGADTVIRYEDIKTADGQATILVDELTSGQNIHRQGVDRRAGDVLIPAGQVLLPAHIAVAATVGKATVQTTRLPRVALISTGDELVGVSETPLPHQIRQSNTWMIRAVLAGLGIQASLHHIHDDRQTLTEELGRLLADNDLLILSGGVSAGKADFVPDVLTVLGVQRHFHQVAQRPGKPLWFGSTAGDQQVVFALPGNPVSTTMCVYRYIVPHLRASVGLPAAPALTAALARDFTFKPALTFFLPVRLSVATDGQTTAEPLPGSGSGDFANLMDADAFLELPADQSYFARGEALPVWRF</sequence>
<evidence type="ECO:0000256" key="1">
    <source>
        <dbReference type="ARBA" id="ARBA00002901"/>
    </source>
</evidence>
<evidence type="ECO:0000256" key="4">
    <source>
        <dbReference type="ARBA" id="ARBA00023150"/>
    </source>
</evidence>
<evidence type="ECO:0000259" key="7">
    <source>
        <dbReference type="SMART" id="SM00852"/>
    </source>
</evidence>
<dbReference type="PANTHER" id="PTHR10192:SF5">
    <property type="entry name" value="GEPHYRIN"/>
    <property type="match status" value="1"/>
</dbReference>
<comment type="similarity">
    <text evidence="3 6">Belongs to the MoeA family.</text>
</comment>
<dbReference type="Pfam" id="PF03454">
    <property type="entry name" value="MoeA_C"/>
    <property type="match status" value="1"/>
</dbReference>
<comment type="catalytic activity">
    <reaction evidence="5">
        <text>adenylyl-molybdopterin + molybdate = Mo-molybdopterin + AMP + H(+)</text>
        <dbReference type="Rhea" id="RHEA:35047"/>
        <dbReference type="ChEBI" id="CHEBI:15378"/>
        <dbReference type="ChEBI" id="CHEBI:36264"/>
        <dbReference type="ChEBI" id="CHEBI:62727"/>
        <dbReference type="ChEBI" id="CHEBI:71302"/>
        <dbReference type="ChEBI" id="CHEBI:456215"/>
        <dbReference type="EC" id="2.10.1.1"/>
    </reaction>
</comment>
<dbReference type="PANTHER" id="PTHR10192">
    <property type="entry name" value="MOLYBDOPTERIN BIOSYNTHESIS PROTEIN"/>
    <property type="match status" value="1"/>
</dbReference>
<evidence type="ECO:0000256" key="5">
    <source>
        <dbReference type="ARBA" id="ARBA00047317"/>
    </source>
</evidence>
<dbReference type="InterPro" id="IPR001453">
    <property type="entry name" value="MoaB/Mog_dom"/>
</dbReference>
<dbReference type="GO" id="GO:0046872">
    <property type="term" value="F:metal ion binding"/>
    <property type="evidence" value="ECO:0007669"/>
    <property type="project" value="UniProtKB-UniRule"/>
</dbReference>
<comment type="cofactor">
    <cofactor evidence="6">
        <name>Mg(2+)</name>
        <dbReference type="ChEBI" id="CHEBI:18420"/>
    </cofactor>
</comment>
<dbReference type="Gene3D" id="2.170.190.11">
    <property type="entry name" value="Molybdopterin biosynthesis moea protein, domain 3"/>
    <property type="match status" value="1"/>
</dbReference>
<dbReference type="AlphaFoldDB" id="A0A1S2VNE2"/>
<dbReference type="Pfam" id="PF03453">
    <property type="entry name" value="MoeA_N"/>
    <property type="match status" value="1"/>
</dbReference>
<dbReference type="GO" id="GO:0005829">
    <property type="term" value="C:cytosol"/>
    <property type="evidence" value="ECO:0007669"/>
    <property type="project" value="TreeGrafter"/>
</dbReference>
<dbReference type="PROSITE" id="PS01079">
    <property type="entry name" value="MOCF_BIOSYNTHESIS_2"/>
    <property type="match status" value="1"/>
</dbReference>
<dbReference type="Gene3D" id="3.90.105.10">
    <property type="entry name" value="Molybdopterin biosynthesis moea protein, domain 2"/>
    <property type="match status" value="1"/>
</dbReference>
<dbReference type="Gene3D" id="2.40.340.10">
    <property type="entry name" value="MoeA, C-terminal, domain IV"/>
    <property type="match status" value="1"/>
</dbReference>
<dbReference type="InterPro" id="IPR036135">
    <property type="entry name" value="MoeA_linker/N_sf"/>
</dbReference>
<accession>A0A1S2VNE2</accession>
<comment type="pathway">
    <text evidence="2 6">Cofactor biosynthesis; molybdopterin biosynthesis.</text>
</comment>
<dbReference type="CDD" id="cd00887">
    <property type="entry name" value="MoeA"/>
    <property type="match status" value="1"/>
</dbReference>
<keyword evidence="6" id="KW-0479">Metal-binding</keyword>
<evidence type="ECO:0000313" key="8">
    <source>
        <dbReference type="EMBL" id="OIN59920.1"/>
    </source>
</evidence>
<dbReference type="EC" id="2.10.1.1" evidence="6"/>
<dbReference type="Proteomes" id="UP000181790">
    <property type="component" value="Unassembled WGS sequence"/>
</dbReference>
<comment type="caution">
    <text evidence="8">The sequence shown here is derived from an EMBL/GenBank/DDBJ whole genome shotgun (WGS) entry which is preliminary data.</text>
</comment>
<evidence type="ECO:0000313" key="9">
    <source>
        <dbReference type="Proteomes" id="UP000181790"/>
    </source>
</evidence>
<dbReference type="SUPFAM" id="SSF63882">
    <property type="entry name" value="MoeA N-terminal region -like"/>
    <property type="match status" value="1"/>
</dbReference>
<keyword evidence="9" id="KW-1185">Reference proteome</keyword>